<dbReference type="GO" id="GO:0008270">
    <property type="term" value="F:zinc ion binding"/>
    <property type="evidence" value="ECO:0007669"/>
    <property type="project" value="InterPro"/>
</dbReference>
<gene>
    <name evidence="12" type="ORF">JD78_03285</name>
</gene>
<evidence type="ECO:0000256" key="7">
    <source>
        <dbReference type="ARBA" id="ARBA00049164"/>
    </source>
</evidence>
<dbReference type="InterPro" id="IPR002328">
    <property type="entry name" value="ADH_Zn_CS"/>
</dbReference>
<feature type="compositionally biased region" description="Basic and acidic residues" evidence="10">
    <location>
        <begin position="355"/>
        <end position="364"/>
    </location>
</feature>
<dbReference type="GO" id="GO:0004022">
    <property type="term" value="F:alcohol dehydrogenase (NAD+) activity"/>
    <property type="evidence" value="ECO:0007669"/>
    <property type="project" value="UniProtKB-EC"/>
</dbReference>
<dbReference type="InterPro" id="IPR036291">
    <property type="entry name" value="NAD(P)-bd_dom_sf"/>
</dbReference>
<keyword evidence="13" id="KW-1185">Reference proteome</keyword>
<dbReference type="SUPFAM" id="SSF50129">
    <property type="entry name" value="GroES-like"/>
    <property type="match status" value="1"/>
</dbReference>
<dbReference type="Pfam" id="PF08240">
    <property type="entry name" value="ADH_N"/>
    <property type="match status" value="1"/>
</dbReference>
<dbReference type="InterPro" id="IPR013149">
    <property type="entry name" value="ADH-like_C"/>
</dbReference>
<evidence type="ECO:0000256" key="1">
    <source>
        <dbReference type="ARBA" id="ARBA00001947"/>
    </source>
</evidence>
<evidence type="ECO:0000313" key="13">
    <source>
        <dbReference type="Proteomes" id="UP000321490"/>
    </source>
</evidence>
<evidence type="ECO:0000259" key="11">
    <source>
        <dbReference type="SMART" id="SM00829"/>
    </source>
</evidence>
<dbReference type="Gene3D" id="3.40.50.720">
    <property type="entry name" value="NAD(P)-binding Rossmann-like Domain"/>
    <property type="match status" value="1"/>
</dbReference>
<name>A0A562IV62_9ACTN</name>
<dbReference type="InterPro" id="IPR020843">
    <property type="entry name" value="ER"/>
</dbReference>
<dbReference type="PANTHER" id="PTHR42940:SF8">
    <property type="entry name" value="VACUOLAR PROTEIN SORTING-ASSOCIATED PROTEIN 11"/>
    <property type="match status" value="1"/>
</dbReference>
<dbReference type="SUPFAM" id="SSF51735">
    <property type="entry name" value="NAD(P)-binding Rossmann-fold domains"/>
    <property type="match status" value="1"/>
</dbReference>
<dbReference type="SMART" id="SM00829">
    <property type="entry name" value="PKS_ER"/>
    <property type="match status" value="1"/>
</dbReference>
<evidence type="ECO:0000256" key="2">
    <source>
        <dbReference type="ARBA" id="ARBA00008072"/>
    </source>
</evidence>
<dbReference type="InterPro" id="IPR011032">
    <property type="entry name" value="GroES-like_sf"/>
</dbReference>
<dbReference type="InterPro" id="IPR013154">
    <property type="entry name" value="ADH-like_N"/>
</dbReference>
<protein>
    <recommendedName>
        <fullName evidence="3">alcohol dehydrogenase</fullName>
        <ecNumber evidence="3">1.1.1.1</ecNumber>
    </recommendedName>
</protein>
<proteinExistence type="inferred from homology"/>
<keyword evidence="4 9" id="KW-0479">Metal-binding</keyword>
<comment type="cofactor">
    <cofactor evidence="1 9">
        <name>Zn(2+)</name>
        <dbReference type="ChEBI" id="CHEBI:29105"/>
    </cofactor>
</comment>
<feature type="compositionally biased region" description="Basic residues" evidence="10">
    <location>
        <begin position="336"/>
        <end position="354"/>
    </location>
</feature>
<comment type="similarity">
    <text evidence="2 9">Belongs to the zinc-containing alcohol dehydrogenase family.</text>
</comment>
<dbReference type="EMBL" id="VLKF01000001">
    <property type="protein sequence ID" value="TWH74740.1"/>
    <property type="molecule type" value="Genomic_DNA"/>
</dbReference>
<feature type="region of interest" description="Disordered" evidence="10">
    <location>
        <begin position="317"/>
        <end position="370"/>
    </location>
</feature>
<dbReference type="Pfam" id="PF00107">
    <property type="entry name" value="ADH_zinc_N"/>
    <property type="match status" value="1"/>
</dbReference>
<dbReference type="GO" id="GO:0005737">
    <property type="term" value="C:cytoplasm"/>
    <property type="evidence" value="ECO:0007669"/>
    <property type="project" value="TreeGrafter"/>
</dbReference>
<accession>A0A562IV62</accession>
<dbReference type="PROSITE" id="PS00059">
    <property type="entry name" value="ADH_ZINC"/>
    <property type="match status" value="1"/>
</dbReference>
<feature type="domain" description="Enoyl reductase (ER)" evidence="11">
    <location>
        <begin position="32"/>
        <end position="295"/>
    </location>
</feature>
<evidence type="ECO:0000256" key="9">
    <source>
        <dbReference type="RuleBase" id="RU361277"/>
    </source>
</evidence>
<evidence type="ECO:0000256" key="6">
    <source>
        <dbReference type="ARBA" id="ARBA00023002"/>
    </source>
</evidence>
<evidence type="ECO:0000256" key="8">
    <source>
        <dbReference type="ARBA" id="ARBA00049243"/>
    </source>
</evidence>
<dbReference type="Gene3D" id="3.90.180.10">
    <property type="entry name" value="Medium-chain alcohol dehydrogenases, catalytic domain"/>
    <property type="match status" value="1"/>
</dbReference>
<evidence type="ECO:0000313" key="12">
    <source>
        <dbReference type="EMBL" id="TWH74740.1"/>
    </source>
</evidence>
<evidence type="ECO:0000256" key="10">
    <source>
        <dbReference type="SAM" id="MobiDB-lite"/>
    </source>
</evidence>
<organism evidence="12 13">
    <name type="scientific">Modestobacter roseus</name>
    <dbReference type="NCBI Taxonomy" id="1181884"/>
    <lineage>
        <taxon>Bacteria</taxon>
        <taxon>Bacillati</taxon>
        <taxon>Actinomycetota</taxon>
        <taxon>Actinomycetes</taxon>
        <taxon>Geodermatophilales</taxon>
        <taxon>Geodermatophilaceae</taxon>
        <taxon>Modestobacter</taxon>
    </lineage>
</organism>
<comment type="caution">
    <text evidence="12">The sequence shown here is derived from an EMBL/GenBank/DDBJ whole genome shotgun (WGS) entry which is preliminary data.</text>
</comment>
<evidence type="ECO:0000256" key="4">
    <source>
        <dbReference type="ARBA" id="ARBA00022723"/>
    </source>
</evidence>
<dbReference type="Proteomes" id="UP000321490">
    <property type="component" value="Unassembled WGS sequence"/>
</dbReference>
<comment type="catalytic activity">
    <reaction evidence="7">
        <text>a secondary alcohol + NAD(+) = a ketone + NADH + H(+)</text>
        <dbReference type="Rhea" id="RHEA:10740"/>
        <dbReference type="ChEBI" id="CHEBI:15378"/>
        <dbReference type="ChEBI" id="CHEBI:17087"/>
        <dbReference type="ChEBI" id="CHEBI:35681"/>
        <dbReference type="ChEBI" id="CHEBI:57540"/>
        <dbReference type="ChEBI" id="CHEBI:57945"/>
        <dbReference type="EC" id="1.1.1.1"/>
    </reaction>
</comment>
<evidence type="ECO:0000256" key="3">
    <source>
        <dbReference type="ARBA" id="ARBA00013190"/>
    </source>
</evidence>
<reference evidence="12 13" key="1">
    <citation type="submission" date="2019-07" db="EMBL/GenBank/DDBJ databases">
        <title>R&amp;d 2014.</title>
        <authorList>
            <person name="Klenk H.-P."/>
        </authorList>
    </citation>
    <scope>NUCLEOTIDE SEQUENCE [LARGE SCALE GENOMIC DNA]</scope>
    <source>
        <strain evidence="12 13">DSM 45764</strain>
    </source>
</reference>
<comment type="catalytic activity">
    <reaction evidence="8">
        <text>a primary alcohol + NAD(+) = an aldehyde + NADH + H(+)</text>
        <dbReference type="Rhea" id="RHEA:10736"/>
        <dbReference type="ChEBI" id="CHEBI:15378"/>
        <dbReference type="ChEBI" id="CHEBI:15734"/>
        <dbReference type="ChEBI" id="CHEBI:17478"/>
        <dbReference type="ChEBI" id="CHEBI:57540"/>
        <dbReference type="ChEBI" id="CHEBI:57945"/>
        <dbReference type="EC" id="1.1.1.1"/>
    </reaction>
</comment>
<keyword evidence="5 9" id="KW-0862">Zinc</keyword>
<dbReference type="AlphaFoldDB" id="A0A562IV62"/>
<keyword evidence="6" id="KW-0560">Oxidoreductase</keyword>
<dbReference type="EC" id="1.1.1.1" evidence="3"/>
<evidence type="ECO:0000256" key="5">
    <source>
        <dbReference type="ARBA" id="ARBA00022833"/>
    </source>
</evidence>
<dbReference type="PANTHER" id="PTHR42940">
    <property type="entry name" value="ALCOHOL DEHYDROGENASE 1-RELATED"/>
    <property type="match status" value="1"/>
</dbReference>
<feature type="compositionally biased region" description="Low complexity" evidence="10">
    <location>
        <begin position="317"/>
        <end position="335"/>
    </location>
</feature>
<sequence length="370" mass="38752">MAPTRCWATCSAAEPAAGQAVGVRALVFESFGGPLEVREVPDPRPAPAGVVVRVEASGICRSDWHAWSGHDPDVVLPHVPGHELAGTVAAAGPEVRRWAVGDRVTVPFVCACGRCAPCREGNGQVCLNQTQPGFTHWGSLAESVALDAADVNLVALPEGLPATTAASLGCRFATAFRALTGVGRVRPGEWVAVHGCGGVGLSAVQVAVAAGARVVAVDVAPGALDHARRMGAEHVVDGAAPDVPAAVAALTGGAPTSRWTRSARWARAPTRSAACARADGTCRSGCCRRRRAGRRSRWSWSSPASWPCSAATAWRPATTRRCSRSSPPAGSARPAGHPRARPRRRRCRAGRGRPRAGDRRRPPVRDMTFW</sequence>